<feature type="transmembrane region" description="Helical" evidence="5">
    <location>
        <begin position="132"/>
        <end position="155"/>
    </location>
</feature>
<feature type="transmembrane region" description="Helical" evidence="5">
    <location>
        <begin position="340"/>
        <end position="362"/>
    </location>
</feature>
<name>A0A328NHY6_9ACTN</name>
<proteinExistence type="inferred from homology"/>
<keyword evidence="5 8" id="KW-0830">Ubiquinone</keyword>
<keyword evidence="2 5" id="KW-0812">Transmembrane</keyword>
<keyword evidence="5 6" id="KW-0520">NAD</keyword>
<feature type="transmembrane region" description="Helical" evidence="5">
    <location>
        <begin position="308"/>
        <end position="328"/>
    </location>
</feature>
<dbReference type="RefSeq" id="WP_112638714.1">
    <property type="nucleotide sequence ID" value="NZ_CP192017.1"/>
</dbReference>
<dbReference type="GO" id="GO:0016655">
    <property type="term" value="F:oxidoreductase activity, acting on NAD(P)H, quinone or similar compound as acceptor"/>
    <property type="evidence" value="ECO:0007669"/>
    <property type="project" value="UniProtKB-UniRule"/>
</dbReference>
<comment type="catalytic activity">
    <reaction evidence="5">
        <text>a quinone + NADH + 5 H(+)(in) = a quinol + NAD(+) + 4 H(+)(out)</text>
        <dbReference type="Rhea" id="RHEA:57888"/>
        <dbReference type="ChEBI" id="CHEBI:15378"/>
        <dbReference type="ChEBI" id="CHEBI:24646"/>
        <dbReference type="ChEBI" id="CHEBI:57540"/>
        <dbReference type="ChEBI" id="CHEBI:57945"/>
        <dbReference type="ChEBI" id="CHEBI:132124"/>
    </reaction>
</comment>
<evidence type="ECO:0000256" key="3">
    <source>
        <dbReference type="ARBA" id="ARBA00022989"/>
    </source>
</evidence>
<gene>
    <name evidence="5" type="primary">nuoH</name>
    <name evidence="8" type="ORF">PSN13_04869</name>
</gene>
<feature type="transmembrane region" description="Helical" evidence="5">
    <location>
        <begin position="20"/>
        <end position="44"/>
    </location>
</feature>
<evidence type="ECO:0000256" key="1">
    <source>
        <dbReference type="ARBA" id="ARBA00004141"/>
    </source>
</evidence>
<dbReference type="PANTHER" id="PTHR11432:SF3">
    <property type="entry name" value="NADH-UBIQUINONE OXIDOREDUCTASE CHAIN 1"/>
    <property type="match status" value="1"/>
</dbReference>
<keyword evidence="5" id="KW-1003">Cell membrane</keyword>
<evidence type="ECO:0000256" key="2">
    <source>
        <dbReference type="ARBA" id="ARBA00022692"/>
    </source>
</evidence>
<dbReference type="Proteomes" id="UP000249419">
    <property type="component" value="Unassembled WGS sequence"/>
</dbReference>
<protein>
    <recommendedName>
        <fullName evidence="5">NADH-quinone oxidoreductase subunit H</fullName>
        <ecNumber evidence="5">7.1.1.-</ecNumber>
    </recommendedName>
    <alternativeName>
        <fullName evidence="5">NADH dehydrogenase I subunit H</fullName>
    </alternativeName>
    <alternativeName>
        <fullName evidence="5">NDH-1 subunit H</fullName>
    </alternativeName>
</protein>
<evidence type="ECO:0000256" key="4">
    <source>
        <dbReference type="ARBA" id="ARBA00023136"/>
    </source>
</evidence>
<keyword evidence="5" id="KW-0874">Quinone</keyword>
<evidence type="ECO:0000256" key="6">
    <source>
        <dbReference type="RuleBase" id="RU000471"/>
    </source>
</evidence>
<feature type="transmembrane region" description="Helical" evidence="5">
    <location>
        <begin position="90"/>
        <end position="112"/>
    </location>
</feature>
<keyword evidence="3 5" id="KW-1133">Transmembrane helix</keyword>
<feature type="region of interest" description="Disordered" evidence="7">
    <location>
        <begin position="395"/>
        <end position="423"/>
    </location>
</feature>
<dbReference type="EMBL" id="PYAG01000033">
    <property type="protein sequence ID" value="RAO29671.1"/>
    <property type="molecule type" value="Genomic_DNA"/>
</dbReference>
<dbReference type="GO" id="GO:0009060">
    <property type="term" value="P:aerobic respiration"/>
    <property type="evidence" value="ECO:0007669"/>
    <property type="project" value="TreeGrafter"/>
</dbReference>
<dbReference type="GO" id="GO:0003954">
    <property type="term" value="F:NADH dehydrogenase activity"/>
    <property type="evidence" value="ECO:0007669"/>
    <property type="project" value="TreeGrafter"/>
</dbReference>
<feature type="transmembrane region" description="Helical" evidence="5">
    <location>
        <begin position="266"/>
        <end position="288"/>
    </location>
</feature>
<comment type="caution">
    <text evidence="8">The sequence shown here is derived from an EMBL/GenBank/DDBJ whole genome shotgun (WGS) entry which is preliminary data.</text>
</comment>
<feature type="transmembrane region" description="Helical" evidence="5">
    <location>
        <begin position="374"/>
        <end position="391"/>
    </location>
</feature>
<feature type="transmembrane region" description="Helical" evidence="5">
    <location>
        <begin position="218"/>
        <end position="237"/>
    </location>
</feature>
<organism evidence="8 9">
    <name type="scientific">Micromonospora saelicesensis</name>
    <dbReference type="NCBI Taxonomy" id="285676"/>
    <lineage>
        <taxon>Bacteria</taxon>
        <taxon>Bacillati</taxon>
        <taxon>Actinomycetota</taxon>
        <taxon>Actinomycetes</taxon>
        <taxon>Micromonosporales</taxon>
        <taxon>Micromonosporaceae</taxon>
        <taxon>Micromonospora</taxon>
    </lineage>
</organism>
<keyword evidence="5" id="KW-1278">Translocase</keyword>
<dbReference type="NCBIfam" id="NF004743">
    <property type="entry name" value="PRK06076.1-4"/>
    <property type="match status" value="1"/>
</dbReference>
<dbReference type="PROSITE" id="PS00668">
    <property type="entry name" value="COMPLEX1_ND1_2"/>
    <property type="match status" value="1"/>
</dbReference>
<dbReference type="GO" id="GO:0005886">
    <property type="term" value="C:plasma membrane"/>
    <property type="evidence" value="ECO:0007669"/>
    <property type="project" value="UniProtKB-SubCell"/>
</dbReference>
<dbReference type="GO" id="GO:0048038">
    <property type="term" value="F:quinone binding"/>
    <property type="evidence" value="ECO:0007669"/>
    <property type="project" value="UniProtKB-KW"/>
</dbReference>
<comment type="subcellular location">
    <subcellularLocation>
        <location evidence="5 6">Cell membrane</location>
        <topology evidence="5 6">Multi-pass membrane protein</topology>
    </subcellularLocation>
    <subcellularLocation>
        <location evidence="1">Membrane</location>
        <topology evidence="1">Multi-pass membrane protein</topology>
    </subcellularLocation>
</comment>
<feature type="transmembrane region" description="Helical" evidence="5">
    <location>
        <begin position="176"/>
        <end position="198"/>
    </location>
</feature>
<evidence type="ECO:0000256" key="7">
    <source>
        <dbReference type="SAM" id="MobiDB-lite"/>
    </source>
</evidence>
<sequence>MSPIYLAQDPTLADFGRDPWWLVLGKIVFAFAFGLLATLLGVWFERRVVGYMQVRPGPNQVGPFGLLQTLADGLKMAFKEDILPKAADKVVYFFAPTISVICAVTALSVVPFGPMVSIFGHHTPLQVTDVPVAVLLLLACSSMGVYGIVLGGWASGSTYPLLGGLRSSAQMISYEVAMGLSIVAVFMTAGTMSTSGIVAAQGDGTQLTVFGQTVPAPGWYAILLLPSFIIFFIATVGETNRAPFDLPEAESELVAGFMTEYSSLKFALFMLSEYVAMVTMSAVTTTLFLGGWRAPWPITIWEGANSGWWPMLWFFGKVIALVFVFVWLRGTLPRLRYDQFMRLGWKVLLPINLVWILVLSGLRSIEDWDTRGKVIAVGIPAGILLLATIFWPSRRPKPKPTTQEQVDNRPHGSFPLPPMDLQVPPSPRITRVVAEREPANIVAGSDSREV</sequence>
<reference evidence="8 9" key="1">
    <citation type="submission" date="2018-03" db="EMBL/GenBank/DDBJ databases">
        <title>Defining the species Micromonospora saelicesensis and Micromonospora noduli under the framework of genomics.</title>
        <authorList>
            <person name="Riesco R."/>
            <person name="Trujillo M.E."/>
        </authorList>
    </citation>
    <scope>NUCLEOTIDE SEQUENCE [LARGE SCALE GENOMIC DNA]</scope>
    <source>
        <strain evidence="8 9">PSN13</strain>
    </source>
</reference>
<evidence type="ECO:0000313" key="9">
    <source>
        <dbReference type="Proteomes" id="UP000249419"/>
    </source>
</evidence>
<dbReference type="InterPro" id="IPR018086">
    <property type="entry name" value="NADH_UbQ_OxRdtase_su1_CS"/>
</dbReference>
<dbReference type="PANTHER" id="PTHR11432">
    <property type="entry name" value="NADH DEHYDROGENASE SUBUNIT 1"/>
    <property type="match status" value="1"/>
</dbReference>
<accession>A0A328NHY6</accession>
<dbReference type="Pfam" id="PF00146">
    <property type="entry name" value="NADHdh"/>
    <property type="match status" value="1"/>
</dbReference>
<comment type="function">
    <text evidence="5">NDH-1 shuttles electrons from NADH, via FMN and iron-sulfur (Fe-S) centers, to quinones in the respiratory chain. The immediate electron acceptor for the enzyme in this species is believed to be ubiquinone. Couples the redox reaction to proton translocation (for every two electrons transferred, four hydrogen ions are translocated across the cytoplasmic membrane), and thus conserves the redox energy in a proton gradient. This subunit may bind ubiquinone.</text>
</comment>
<dbReference type="NCBIfam" id="NF004741">
    <property type="entry name" value="PRK06076.1-2"/>
    <property type="match status" value="1"/>
</dbReference>
<dbReference type="InterPro" id="IPR001694">
    <property type="entry name" value="NADH_UbQ_OxRdtase_su1/FPO"/>
</dbReference>
<dbReference type="AlphaFoldDB" id="A0A328NHY6"/>
<evidence type="ECO:0000256" key="5">
    <source>
        <dbReference type="HAMAP-Rule" id="MF_01350"/>
    </source>
</evidence>
<dbReference type="EC" id="7.1.1.-" evidence="5"/>
<comment type="similarity">
    <text evidence="5 6">Belongs to the complex I subunit 1 family.</text>
</comment>
<comment type="subunit">
    <text evidence="5">NDH-1 is composed of 14 different subunits. Subunits NuoA, H, J, K, L, M, N constitute the membrane sector of the complex.</text>
</comment>
<evidence type="ECO:0000313" key="8">
    <source>
        <dbReference type="EMBL" id="RAO29671.1"/>
    </source>
</evidence>
<keyword evidence="4 5" id="KW-0472">Membrane</keyword>
<dbReference type="PROSITE" id="PS00667">
    <property type="entry name" value="COMPLEX1_ND1_1"/>
    <property type="match status" value="1"/>
</dbReference>
<dbReference type="HAMAP" id="MF_01350">
    <property type="entry name" value="NDH1_NuoH"/>
    <property type="match status" value="1"/>
</dbReference>